<dbReference type="PANTHER" id="PTHR46638">
    <property type="entry name" value="CORRINOID ADENOSYLTRANSFERASE"/>
    <property type="match status" value="1"/>
</dbReference>
<dbReference type="GO" id="GO:0008817">
    <property type="term" value="F:corrinoid adenosyltransferase activity"/>
    <property type="evidence" value="ECO:0007669"/>
    <property type="project" value="InterPro"/>
</dbReference>
<dbReference type="Gene3D" id="3.40.50.300">
    <property type="entry name" value="P-loop containing nucleotide triphosphate hydrolases"/>
    <property type="match status" value="1"/>
</dbReference>
<keyword evidence="1" id="KW-0808">Transferase</keyword>
<dbReference type="AlphaFoldDB" id="A0A419SV31"/>
<dbReference type="InterPro" id="IPR027417">
    <property type="entry name" value="P-loop_NTPase"/>
</dbReference>
<dbReference type="Pfam" id="PF02572">
    <property type="entry name" value="CobA_CobO_BtuR"/>
    <property type="match status" value="1"/>
</dbReference>
<evidence type="ECO:0000313" key="1">
    <source>
        <dbReference type="EMBL" id="RKD29088.1"/>
    </source>
</evidence>
<dbReference type="InterPro" id="IPR003724">
    <property type="entry name" value="CblAdoTrfase_CobA"/>
</dbReference>
<keyword evidence="2" id="KW-1185">Reference proteome</keyword>
<proteinExistence type="predicted"/>
<dbReference type="GO" id="GO:0005524">
    <property type="term" value="F:ATP binding"/>
    <property type="evidence" value="ECO:0007669"/>
    <property type="project" value="InterPro"/>
</dbReference>
<dbReference type="Proteomes" id="UP000284177">
    <property type="component" value="Unassembled WGS sequence"/>
</dbReference>
<evidence type="ECO:0000313" key="2">
    <source>
        <dbReference type="Proteomes" id="UP000284177"/>
    </source>
</evidence>
<gene>
    <name evidence="1" type="ORF">BET03_05945</name>
</gene>
<name>A0A419SV31_9FIRM</name>
<reference evidence="1 2" key="1">
    <citation type="submission" date="2016-08" db="EMBL/GenBank/DDBJ databases">
        <title>Novel Firmicutes and Novel Genomes.</title>
        <authorList>
            <person name="Poppleton D.I."/>
            <person name="Gribaldo S."/>
        </authorList>
    </citation>
    <scope>NUCLEOTIDE SEQUENCE [LARGE SCALE GENOMIC DNA]</scope>
    <source>
        <strain evidence="1 2">CTT3</strain>
    </source>
</reference>
<dbReference type="PANTHER" id="PTHR46638:SF1">
    <property type="entry name" value="CORRINOID ADENOSYLTRANSFERASE"/>
    <property type="match status" value="1"/>
</dbReference>
<dbReference type="RefSeq" id="WP_120170550.1">
    <property type="nucleotide sequence ID" value="NZ_MCIB01000038.1"/>
</dbReference>
<dbReference type="EMBL" id="MCIB01000038">
    <property type="protein sequence ID" value="RKD29088.1"/>
    <property type="molecule type" value="Genomic_DNA"/>
</dbReference>
<dbReference type="PIRSF" id="PIRSF015617">
    <property type="entry name" value="Adensltrnsf_CobA"/>
    <property type="match status" value="1"/>
</dbReference>
<dbReference type="CDD" id="cd00561">
    <property type="entry name" value="CobA_ACA"/>
    <property type="match status" value="1"/>
</dbReference>
<comment type="caution">
    <text evidence="1">The sequence shown here is derived from an EMBL/GenBank/DDBJ whole genome shotgun (WGS) entry which is preliminary data.</text>
</comment>
<protein>
    <submittedName>
        <fullName evidence="1">Cob(I)yrinic acid a,c-diamide adenosyltransferase</fullName>
    </submittedName>
</protein>
<dbReference type="OrthoDB" id="9810309at2"/>
<accession>A0A419SV31</accession>
<sequence>MEEKKIKGIVQVYTGDGKGKTTAAIGQGLRAAGHGYRVTMVQFLKGRDSGEVESIKKLEPNFKILRFDRTRKFFWNMNEEEKNELKNKINNAFEYIEESINKDEYDILILDEIMAVINNNLVSIEKVIDILKNKPENVEIILTGRNVPNQILDIADLVTEMKMIKHPFSKGIPARKGIEY</sequence>
<dbReference type="SUPFAM" id="SSF52540">
    <property type="entry name" value="P-loop containing nucleoside triphosphate hydrolases"/>
    <property type="match status" value="1"/>
</dbReference>
<organism evidence="1 2">
    <name type="scientific">Thermohalobacter berrensis</name>
    <dbReference type="NCBI Taxonomy" id="99594"/>
    <lineage>
        <taxon>Bacteria</taxon>
        <taxon>Bacillati</taxon>
        <taxon>Bacillota</taxon>
        <taxon>Tissierellia</taxon>
        <taxon>Tissierellales</taxon>
        <taxon>Thermohalobacteraceae</taxon>
        <taxon>Thermohalobacter</taxon>
    </lineage>
</organism>
<dbReference type="GO" id="GO:0009236">
    <property type="term" value="P:cobalamin biosynthetic process"/>
    <property type="evidence" value="ECO:0007669"/>
    <property type="project" value="InterPro"/>
</dbReference>